<reference evidence="2" key="1">
    <citation type="submission" date="2021-01" db="EMBL/GenBank/DDBJ databases">
        <authorList>
            <person name="Corre E."/>
            <person name="Pelletier E."/>
            <person name="Niang G."/>
            <person name="Scheremetjew M."/>
            <person name="Finn R."/>
            <person name="Kale V."/>
            <person name="Holt S."/>
            <person name="Cochrane G."/>
            <person name="Meng A."/>
            <person name="Brown T."/>
            <person name="Cohen L."/>
        </authorList>
    </citation>
    <scope>NUCLEOTIDE SEQUENCE</scope>
    <source>
        <strain evidence="2">NIES-2562</strain>
    </source>
</reference>
<name>A0A7S3GMK3_9EUKA</name>
<gene>
    <name evidence="2" type="ORF">PBIL07802_LOCUS33399</name>
</gene>
<keyword evidence="1" id="KW-0812">Transmembrane</keyword>
<dbReference type="AlphaFoldDB" id="A0A7S3GMK3"/>
<proteinExistence type="predicted"/>
<feature type="transmembrane region" description="Helical" evidence="1">
    <location>
        <begin position="260"/>
        <end position="286"/>
    </location>
</feature>
<organism evidence="2">
    <name type="scientific">Palpitomonas bilix</name>
    <dbReference type="NCBI Taxonomy" id="652834"/>
    <lineage>
        <taxon>Eukaryota</taxon>
        <taxon>Eukaryota incertae sedis</taxon>
    </lineage>
</organism>
<evidence type="ECO:0000256" key="1">
    <source>
        <dbReference type="SAM" id="Phobius"/>
    </source>
</evidence>
<protein>
    <submittedName>
        <fullName evidence="2">Uncharacterized protein</fullName>
    </submittedName>
</protein>
<accession>A0A7S3GMK3</accession>
<evidence type="ECO:0000313" key="2">
    <source>
        <dbReference type="EMBL" id="CAE0271044.1"/>
    </source>
</evidence>
<dbReference type="EMBL" id="HBIB01050614">
    <property type="protein sequence ID" value="CAE0271044.1"/>
    <property type="molecule type" value="Transcribed_RNA"/>
</dbReference>
<sequence>MHNTQEQCLKLILQHMETVEEGVSGYAPVFDNFSKQMAEGDVKVLKWKLAFGAHIYEHEGLKVTFKNAEGQCRTEVLAPDKVFFFYAEKEAKNEEFYSAVTVDESSPLLREAEQRECHFPTSPSLPAWLLSGLKFGAKCGAKPFLFMFTKLRFVAQFIKGAFSILNSFLKNRLRKTFAWLIKVLGGEPGAFEEKTEVEDPKNPPYIKELLHGFTSTSQKKLKESCEREKLNIKCYFEDLARWLGRNKEEIAAFTVVGTTYAAAAIAFGAPVIGVVAIFVICGSSAAKVMHDIKEEMQECHES</sequence>
<keyword evidence="1" id="KW-1133">Transmembrane helix</keyword>
<keyword evidence="1" id="KW-0472">Membrane</keyword>